<organism evidence="1">
    <name type="scientific">Arundo donax</name>
    <name type="common">Giant reed</name>
    <name type="synonym">Donax arundinaceus</name>
    <dbReference type="NCBI Taxonomy" id="35708"/>
    <lineage>
        <taxon>Eukaryota</taxon>
        <taxon>Viridiplantae</taxon>
        <taxon>Streptophyta</taxon>
        <taxon>Embryophyta</taxon>
        <taxon>Tracheophyta</taxon>
        <taxon>Spermatophyta</taxon>
        <taxon>Magnoliopsida</taxon>
        <taxon>Liliopsida</taxon>
        <taxon>Poales</taxon>
        <taxon>Poaceae</taxon>
        <taxon>PACMAD clade</taxon>
        <taxon>Arundinoideae</taxon>
        <taxon>Arundineae</taxon>
        <taxon>Arundo</taxon>
    </lineage>
</organism>
<dbReference type="AlphaFoldDB" id="A0A0A9E4D7"/>
<name>A0A0A9E4D7_ARUDO</name>
<sequence>MITTTVGVFPTVLPSKKFSSKKVSRKYQRFFNEYVHIQTSGFMSLRSLSSSCLFLVRSRRRQ</sequence>
<evidence type="ECO:0000313" key="1">
    <source>
        <dbReference type="EMBL" id="JAD92755.1"/>
    </source>
</evidence>
<protein>
    <submittedName>
        <fullName evidence="1">Uncharacterized protein</fullName>
    </submittedName>
</protein>
<accession>A0A0A9E4D7</accession>
<reference evidence="1" key="1">
    <citation type="submission" date="2014-09" db="EMBL/GenBank/DDBJ databases">
        <authorList>
            <person name="Magalhaes I.L.F."/>
            <person name="Oliveira U."/>
            <person name="Santos F.R."/>
            <person name="Vidigal T.H.D.A."/>
            <person name="Brescovit A.D."/>
            <person name="Santos A.J."/>
        </authorList>
    </citation>
    <scope>NUCLEOTIDE SEQUENCE</scope>
    <source>
        <tissue evidence="1">Shoot tissue taken approximately 20 cm above the soil surface</tissue>
    </source>
</reference>
<reference evidence="1" key="2">
    <citation type="journal article" date="2015" name="Data Brief">
        <title>Shoot transcriptome of the giant reed, Arundo donax.</title>
        <authorList>
            <person name="Barrero R.A."/>
            <person name="Guerrero F.D."/>
            <person name="Moolhuijzen P."/>
            <person name="Goolsby J.A."/>
            <person name="Tidwell J."/>
            <person name="Bellgard S.E."/>
            <person name="Bellgard M.I."/>
        </authorList>
    </citation>
    <scope>NUCLEOTIDE SEQUENCE</scope>
    <source>
        <tissue evidence="1">Shoot tissue taken approximately 20 cm above the soil surface</tissue>
    </source>
</reference>
<dbReference type="EMBL" id="GBRH01205140">
    <property type="protein sequence ID" value="JAD92755.1"/>
    <property type="molecule type" value="Transcribed_RNA"/>
</dbReference>
<proteinExistence type="predicted"/>